<reference evidence="3" key="1">
    <citation type="submission" date="2017-09" db="EMBL/GenBank/DDBJ databases">
        <authorList>
            <person name="Varghese N."/>
            <person name="Submissions S."/>
        </authorList>
    </citation>
    <scope>NUCLEOTIDE SEQUENCE [LARGE SCALE GENOMIC DNA]</scope>
    <source>
        <strain evidence="3">DSM 29961</strain>
    </source>
</reference>
<evidence type="ECO:0000313" key="3">
    <source>
        <dbReference type="Proteomes" id="UP000219452"/>
    </source>
</evidence>
<feature type="transmembrane region" description="Helical" evidence="1">
    <location>
        <begin position="165"/>
        <end position="187"/>
    </location>
</feature>
<organism evidence="2 3">
    <name type="scientific">Spirosoma fluviale</name>
    <dbReference type="NCBI Taxonomy" id="1597977"/>
    <lineage>
        <taxon>Bacteria</taxon>
        <taxon>Pseudomonadati</taxon>
        <taxon>Bacteroidota</taxon>
        <taxon>Cytophagia</taxon>
        <taxon>Cytophagales</taxon>
        <taxon>Cytophagaceae</taxon>
        <taxon>Spirosoma</taxon>
    </lineage>
</organism>
<keyword evidence="1" id="KW-0812">Transmembrane</keyword>
<proteinExistence type="predicted"/>
<protein>
    <recommendedName>
        <fullName evidence="4">Peptidase family M50</fullName>
    </recommendedName>
</protein>
<dbReference type="RefSeq" id="WP_097131279.1">
    <property type="nucleotide sequence ID" value="NZ_OCNH01000008.1"/>
</dbReference>
<dbReference type="AlphaFoldDB" id="A0A286GS96"/>
<dbReference type="Proteomes" id="UP000219452">
    <property type="component" value="Unassembled WGS sequence"/>
</dbReference>
<keyword evidence="1" id="KW-0472">Membrane</keyword>
<keyword evidence="1" id="KW-1133">Transmembrane helix</keyword>
<dbReference type="OrthoDB" id="927026at2"/>
<dbReference type="EMBL" id="OCNH01000008">
    <property type="protein sequence ID" value="SOD98447.1"/>
    <property type="molecule type" value="Genomic_DNA"/>
</dbReference>
<keyword evidence="3" id="KW-1185">Reference proteome</keyword>
<name>A0A286GS96_9BACT</name>
<evidence type="ECO:0000313" key="2">
    <source>
        <dbReference type="EMBL" id="SOD98447.1"/>
    </source>
</evidence>
<accession>A0A286GS96</accession>
<evidence type="ECO:0008006" key="4">
    <source>
        <dbReference type="Google" id="ProtNLM"/>
    </source>
</evidence>
<gene>
    <name evidence="2" type="ORF">SAMN06269250_6089</name>
</gene>
<evidence type="ECO:0000256" key="1">
    <source>
        <dbReference type="SAM" id="Phobius"/>
    </source>
</evidence>
<feature type="transmembrane region" description="Helical" evidence="1">
    <location>
        <begin position="130"/>
        <end position="153"/>
    </location>
</feature>
<sequence length="387" mass="42637">MKKKTIFRMVLATLLGAALGYGSIRALQNSFSTAVLKNMVYASSGWEDAIKLVSVLVAAWAALLVHELGHLLTGLALKFRFYILVVGPLGIRRNPDTDRVQWYLNRDVGLYGGVAGTVPLETGDSLRSKFAAIVAAGPIVSLFTGALALWLGYLGANALSADSSAGTRVAVCFSLVFGVFSGMFFLATTIPGRSGPFFTDRARFFRLMGGGHPAAVEQATLELLVHSQSGQPYATINQEQIALLLNEPEASLRLFANIIAYYRHLDRQEMMNAFEHLKQAEALLDDQLTMMKMEVWKELAFAYAYVDRDVKQALANWSKIKPSPDEFPTAYGYLFWAALARAQGESVERIDEWVAKGLSALPATPIRSEDRLRFQLLTSMRKQNALI</sequence>